<sequence>MKSWFNRNVAFPVETLSAGQEKCLGHWPGRLGRTCGGCRGNLNDDIVCKSKKSAKDTGLGVSGHRCGGVGEDSNVDLLSEGEASSCILERQVLRTLAWDAWVLDVVAADETSMTTGFDEYEKFCMLAVLFEDLELPDMPDQSQNSAAHLRNASTRNEDTMVYASVVNDARLAGAPLQPSAPHVKIQPLYLRLWSGNLMSWHWSPRSRALQNRMNSCCPGKMVG</sequence>
<keyword evidence="2" id="KW-1185">Reference proteome</keyword>
<organism evidence="1 2">
    <name type="scientific">Mya arenaria</name>
    <name type="common">Soft-shell clam</name>
    <dbReference type="NCBI Taxonomy" id="6604"/>
    <lineage>
        <taxon>Eukaryota</taxon>
        <taxon>Metazoa</taxon>
        <taxon>Spiralia</taxon>
        <taxon>Lophotrochozoa</taxon>
        <taxon>Mollusca</taxon>
        <taxon>Bivalvia</taxon>
        <taxon>Autobranchia</taxon>
        <taxon>Heteroconchia</taxon>
        <taxon>Euheterodonta</taxon>
        <taxon>Imparidentia</taxon>
        <taxon>Neoheterodontei</taxon>
        <taxon>Myida</taxon>
        <taxon>Myoidea</taxon>
        <taxon>Myidae</taxon>
        <taxon>Mya</taxon>
    </lineage>
</organism>
<gene>
    <name evidence="1" type="ORF">MAR_030280</name>
</gene>
<dbReference type="EMBL" id="CP111013">
    <property type="protein sequence ID" value="WAQ97590.1"/>
    <property type="molecule type" value="Genomic_DNA"/>
</dbReference>
<name>A0ABY7DLM3_MYAAR</name>
<accession>A0ABY7DLM3</accession>
<protein>
    <submittedName>
        <fullName evidence="1">Uncharacterized protein</fullName>
    </submittedName>
</protein>
<evidence type="ECO:0000313" key="1">
    <source>
        <dbReference type="EMBL" id="WAQ97590.1"/>
    </source>
</evidence>
<dbReference type="Proteomes" id="UP001164746">
    <property type="component" value="Chromosome 2"/>
</dbReference>
<evidence type="ECO:0000313" key="2">
    <source>
        <dbReference type="Proteomes" id="UP001164746"/>
    </source>
</evidence>
<proteinExistence type="predicted"/>
<reference evidence="1" key="1">
    <citation type="submission" date="2022-11" db="EMBL/GenBank/DDBJ databases">
        <title>Centuries of genome instability and evolution in soft-shell clam transmissible cancer (bioRxiv).</title>
        <authorList>
            <person name="Hart S.F.M."/>
            <person name="Yonemitsu M.A."/>
            <person name="Giersch R.M."/>
            <person name="Beal B.F."/>
            <person name="Arriagada G."/>
            <person name="Davis B.W."/>
            <person name="Ostrander E.A."/>
            <person name="Goff S.P."/>
            <person name="Metzger M.J."/>
        </authorList>
    </citation>
    <scope>NUCLEOTIDE SEQUENCE</scope>
    <source>
        <strain evidence="1">MELC-2E11</strain>
        <tissue evidence="1">Siphon/mantle</tissue>
    </source>
</reference>